<dbReference type="EMBL" id="GBRH01169520">
    <property type="protein sequence ID" value="JAE28376.1"/>
    <property type="molecule type" value="Transcribed_RNA"/>
</dbReference>
<evidence type="ECO:0000313" key="1">
    <source>
        <dbReference type="EMBL" id="JAE28376.1"/>
    </source>
</evidence>
<dbReference type="AlphaFoldDB" id="A0A0A9H0L6"/>
<proteinExistence type="predicted"/>
<organism evidence="1">
    <name type="scientific">Arundo donax</name>
    <name type="common">Giant reed</name>
    <name type="synonym">Donax arundinaceus</name>
    <dbReference type="NCBI Taxonomy" id="35708"/>
    <lineage>
        <taxon>Eukaryota</taxon>
        <taxon>Viridiplantae</taxon>
        <taxon>Streptophyta</taxon>
        <taxon>Embryophyta</taxon>
        <taxon>Tracheophyta</taxon>
        <taxon>Spermatophyta</taxon>
        <taxon>Magnoliopsida</taxon>
        <taxon>Liliopsida</taxon>
        <taxon>Poales</taxon>
        <taxon>Poaceae</taxon>
        <taxon>PACMAD clade</taxon>
        <taxon>Arundinoideae</taxon>
        <taxon>Arundineae</taxon>
        <taxon>Arundo</taxon>
    </lineage>
</organism>
<protein>
    <submittedName>
        <fullName evidence="1">Uncharacterized protein</fullName>
    </submittedName>
</protein>
<reference evidence="1" key="1">
    <citation type="submission" date="2014-09" db="EMBL/GenBank/DDBJ databases">
        <authorList>
            <person name="Magalhaes I.L.F."/>
            <person name="Oliveira U."/>
            <person name="Santos F.R."/>
            <person name="Vidigal T.H.D.A."/>
            <person name="Brescovit A.D."/>
            <person name="Santos A.J."/>
        </authorList>
    </citation>
    <scope>NUCLEOTIDE SEQUENCE</scope>
    <source>
        <tissue evidence="1">Shoot tissue taken approximately 20 cm above the soil surface</tissue>
    </source>
</reference>
<reference evidence="1" key="2">
    <citation type="journal article" date="2015" name="Data Brief">
        <title>Shoot transcriptome of the giant reed, Arundo donax.</title>
        <authorList>
            <person name="Barrero R.A."/>
            <person name="Guerrero F.D."/>
            <person name="Moolhuijzen P."/>
            <person name="Goolsby J.A."/>
            <person name="Tidwell J."/>
            <person name="Bellgard S.E."/>
            <person name="Bellgard M.I."/>
        </authorList>
    </citation>
    <scope>NUCLEOTIDE SEQUENCE</scope>
    <source>
        <tissue evidence="1">Shoot tissue taken approximately 20 cm above the soil surface</tissue>
    </source>
</reference>
<accession>A0A0A9H0L6</accession>
<name>A0A0A9H0L6_ARUDO</name>
<sequence length="40" mass="4608">MKVHLRDRQINNHLAEAGGQVLLLRADLQRRNTETAIRSL</sequence>